<dbReference type="PROSITE" id="PS51832">
    <property type="entry name" value="HD_GYP"/>
    <property type="match status" value="1"/>
</dbReference>
<dbReference type="SUPFAM" id="SSF109604">
    <property type="entry name" value="HD-domain/PDEase-like"/>
    <property type="match status" value="1"/>
</dbReference>
<evidence type="ECO:0000259" key="1">
    <source>
        <dbReference type="PROSITE" id="PS51832"/>
    </source>
</evidence>
<dbReference type="Proteomes" id="UP000886887">
    <property type="component" value="Unassembled WGS sequence"/>
</dbReference>
<dbReference type="Gene3D" id="3.40.50.2300">
    <property type="match status" value="1"/>
</dbReference>
<evidence type="ECO:0000313" key="3">
    <source>
        <dbReference type="Proteomes" id="UP000886887"/>
    </source>
</evidence>
<dbReference type="AlphaFoldDB" id="A0A9D0Z7V3"/>
<feature type="domain" description="HD-GYP" evidence="1">
    <location>
        <begin position="136"/>
        <end position="344"/>
    </location>
</feature>
<accession>A0A9D0Z7V3</accession>
<sequence>MEKPCVMLALTSRQLAASLEQALSGAALAAPCCCEEDARAFLAMRRPDVVICDAPGDGASLSQLQRLREVTRGAPLAMVSDGPMGAVADAEYLEADDVLERPFSEVRLRTCVATLTRLRRAEQQARAAAQAMSMRALAARDAFVEMFSALIEYRNQPHGHHLDRIRTGVRLLLTAYRALYPERALPQAQEDAIVQASVLHDIGAVGVPDSILLKPGRLTPEEYDIMKKHTAVGAASLSSPALPEGDLLIEAARAITASHHERWDGSGYPEGLRGEQIPLAARAVAVCDVLDALLGPRVYRREMSFDEALSSLVDGRGTLFDPDLIDALLSARQAFEELYRAMPPAQD</sequence>
<dbReference type="CDD" id="cd00077">
    <property type="entry name" value="HDc"/>
    <property type="match status" value="1"/>
</dbReference>
<evidence type="ECO:0000313" key="2">
    <source>
        <dbReference type="EMBL" id="HIQ70817.1"/>
    </source>
</evidence>
<dbReference type="PANTHER" id="PTHR45228">
    <property type="entry name" value="CYCLIC DI-GMP PHOSPHODIESTERASE TM_0186-RELATED"/>
    <property type="match status" value="1"/>
</dbReference>
<dbReference type="Pfam" id="PF13487">
    <property type="entry name" value="HD_5"/>
    <property type="match status" value="1"/>
</dbReference>
<proteinExistence type="predicted"/>
<protein>
    <submittedName>
        <fullName evidence="2">HD domain-containing protein</fullName>
    </submittedName>
</protein>
<reference evidence="2" key="2">
    <citation type="journal article" date="2021" name="PeerJ">
        <title>Extensive microbial diversity within the chicken gut microbiome revealed by metagenomics and culture.</title>
        <authorList>
            <person name="Gilroy R."/>
            <person name="Ravi A."/>
            <person name="Getino M."/>
            <person name="Pursley I."/>
            <person name="Horton D.L."/>
            <person name="Alikhan N.F."/>
            <person name="Baker D."/>
            <person name="Gharbi K."/>
            <person name="Hall N."/>
            <person name="Watson M."/>
            <person name="Adriaenssens E.M."/>
            <person name="Foster-Nyarko E."/>
            <person name="Jarju S."/>
            <person name="Secka A."/>
            <person name="Antonio M."/>
            <person name="Oren A."/>
            <person name="Chaudhuri R.R."/>
            <person name="La Ragione R."/>
            <person name="Hildebrand F."/>
            <person name="Pallen M.J."/>
        </authorList>
    </citation>
    <scope>NUCLEOTIDE SEQUENCE</scope>
    <source>
        <strain evidence="2">ChiSxjej2B14-6234</strain>
    </source>
</reference>
<dbReference type="Gene3D" id="1.10.3210.10">
    <property type="entry name" value="Hypothetical protein af1432"/>
    <property type="match status" value="1"/>
</dbReference>
<organism evidence="2 3">
    <name type="scientific">Candidatus Onthenecus intestinigallinarum</name>
    <dbReference type="NCBI Taxonomy" id="2840875"/>
    <lineage>
        <taxon>Bacteria</taxon>
        <taxon>Bacillati</taxon>
        <taxon>Bacillota</taxon>
        <taxon>Clostridia</taxon>
        <taxon>Eubacteriales</taxon>
        <taxon>Candidatus Onthenecus</taxon>
    </lineage>
</organism>
<dbReference type="InterPro" id="IPR003607">
    <property type="entry name" value="HD/PDEase_dom"/>
</dbReference>
<name>A0A9D0Z7V3_9FIRM</name>
<comment type="caution">
    <text evidence="2">The sequence shown here is derived from an EMBL/GenBank/DDBJ whole genome shotgun (WGS) entry which is preliminary data.</text>
</comment>
<dbReference type="InterPro" id="IPR011006">
    <property type="entry name" value="CheY-like_superfamily"/>
</dbReference>
<dbReference type="InterPro" id="IPR052020">
    <property type="entry name" value="Cyclic_di-GMP/3'3'-cGAMP_PDE"/>
</dbReference>
<dbReference type="InterPro" id="IPR037522">
    <property type="entry name" value="HD_GYP_dom"/>
</dbReference>
<reference evidence="2" key="1">
    <citation type="submission" date="2020-10" db="EMBL/GenBank/DDBJ databases">
        <authorList>
            <person name="Gilroy R."/>
        </authorList>
    </citation>
    <scope>NUCLEOTIDE SEQUENCE</scope>
    <source>
        <strain evidence="2">ChiSxjej2B14-6234</strain>
    </source>
</reference>
<dbReference type="SUPFAM" id="SSF52172">
    <property type="entry name" value="CheY-like"/>
    <property type="match status" value="1"/>
</dbReference>
<gene>
    <name evidence="2" type="ORF">IAB73_01205</name>
</gene>
<dbReference type="EMBL" id="DVFJ01000005">
    <property type="protein sequence ID" value="HIQ70817.1"/>
    <property type="molecule type" value="Genomic_DNA"/>
</dbReference>
<dbReference type="PANTHER" id="PTHR45228:SF5">
    <property type="entry name" value="CYCLIC DI-GMP PHOSPHODIESTERASE VC_1348-RELATED"/>
    <property type="match status" value="1"/>
</dbReference>